<dbReference type="STRING" id="1182545.A0A072NXQ8"/>
<keyword evidence="2" id="KW-0812">Transmembrane</keyword>
<evidence type="ECO:0000313" key="3">
    <source>
        <dbReference type="EMBL" id="KEF52381.1"/>
    </source>
</evidence>
<dbReference type="EMBL" id="AMGV01000018">
    <property type="protein sequence ID" value="KEF52381.1"/>
    <property type="molecule type" value="Genomic_DNA"/>
</dbReference>
<dbReference type="AlphaFoldDB" id="A0A072NXQ8"/>
<feature type="compositionally biased region" description="Polar residues" evidence="1">
    <location>
        <begin position="227"/>
        <end position="237"/>
    </location>
</feature>
<proteinExistence type="predicted"/>
<protein>
    <recommendedName>
        <fullName evidence="5">Mid2 domain-containing protein</fullName>
    </recommendedName>
</protein>
<dbReference type="Proteomes" id="UP000027920">
    <property type="component" value="Unassembled WGS sequence"/>
</dbReference>
<gene>
    <name evidence="3" type="ORF">A1O9_11622</name>
</gene>
<feature type="compositionally biased region" description="Low complexity" evidence="1">
    <location>
        <begin position="156"/>
        <end position="165"/>
    </location>
</feature>
<keyword evidence="2" id="KW-0472">Membrane</keyword>
<dbReference type="RefSeq" id="XP_013254971.1">
    <property type="nucleotide sequence ID" value="XM_013399517.1"/>
</dbReference>
<dbReference type="VEuPathDB" id="FungiDB:A1O9_11622"/>
<dbReference type="OrthoDB" id="4154548at2759"/>
<feature type="region of interest" description="Disordered" evidence="1">
    <location>
        <begin position="142"/>
        <end position="191"/>
    </location>
</feature>
<accession>A0A072NXQ8</accession>
<keyword evidence="2" id="KW-1133">Transmembrane helix</keyword>
<evidence type="ECO:0000256" key="2">
    <source>
        <dbReference type="SAM" id="Phobius"/>
    </source>
</evidence>
<organism evidence="3 4">
    <name type="scientific">Exophiala aquamarina CBS 119918</name>
    <dbReference type="NCBI Taxonomy" id="1182545"/>
    <lineage>
        <taxon>Eukaryota</taxon>
        <taxon>Fungi</taxon>
        <taxon>Dikarya</taxon>
        <taxon>Ascomycota</taxon>
        <taxon>Pezizomycotina</taxon>
        <taxon>Eurotiomycetes</taxon>
        <taxon>Chaetothyriomycetidae</taxon>
        <taxon>Chaetothyriales</taxon>
        <taxon>Herpotrichiellaceae</taxon>
        <taxon>Exophiala</taxon>
    </lineage>
</organism>
<name>A0A072NXQ8_9EURO</name>
<evidence type="ECO:0000313" key="4">
    <source>
        <dbReference type="Proteomes" id="UP000027920"/>
    </source>
</evidence>
<keyword evidence="4" id="KW-1185">Reference proteome</keyword>
<feature type="transmembrane region" description="Helical" evidence="2">
    <location>
        <begin position="197"/>
        <end position="218"/>
    </location>
</feature>
<evidence type="ECO:0008006" key="5">
    <source>
        <dbReference type="Google" id="ProtNLM"/>
    </source>
</evidence>
<sequence length="296" mass="30641">MPSTLADPSMETASATTDAGSDDAHAVFLYPTGEPTVNNIDTVQVSYDTIWQHANLTLYCEVDNEDTWAMATINMISSDGTYAIAPIQAEMDIPNFPASCHFMIEDANNHADAVTGAGFTMVSTKGVASTYALQATVAAPSATHTGSGARPTVDASSTTGTASPTGGEGTSNLTGSSAAQTGVAPASSGGLSPGAKGGLAIGIIAAVLAVLAGVFLFFRRSRKQMQRLDSTARTSPTEKAAAASGAPQINTQPTERKSKQEPIASPIFQSEPNNRNSEDWRRFFGSAMSRRGPTAL</sequence>
<feature type="region of interest" description="Disordered" evidence="1">
    <location>
        <begin position="225"/>
        <end position="296"/>
    </location>
</feature>
<dbReference type="GeneID" id="25286519"/>
<reference evidence="3 4" key="1">
    <citation type="submission" date="2013-03" db="EMBL/GenBank/DDBJ databases">
        <title>The Genome Sequence of Exophiala aquamarina CBS 119918.</title>
        <authorList>
            <consortium name="The Broad Institute Genomics Platform"/>
            <person name="Cuomo C."/>
            <person name="de Hoog S."/>
            <person name="Gorbushina A."/>
            <person name="Walker B."/>
            <person name="Young S.K."/>
            <person name="Zeng Q."/>
            <person name="Gargeya S."/>
            <person name="Fitzgerald M."/>
            <person name="Haas B."/>
            <person name="Abouelleil A."/>
            <person name="Allen A.W."/>
            <person name="Alvarado L."/>
            <person name="Arachchi H.M."/>
            <person name="Berlin A.M."/>
            <person name="Chapman S.B."/>
            <person name="Gainer-Dewar J."/>
            <person name="Goldberg J."/>
            <person name="Griggs A."/>
            <person name="Gujja S."/>
            <person name="Hansen M."/>
            <person name="Howarth C."/>
            <person name="Imamovic A."/>
            <person name="Ireland A."/>
            <person name="Larimer J."/>
            <person name="McCowan C."/>
            <person name="Murphy C."/>
            <person name="Pearson M."/>
            <person name="Poon T.W."/>
            <person name="Priest M."/>
            <person name="Roberts A."/>
            <person name="Saif S."/>
            <person name="Shea T."/>
            <person name="Sisk P."/>
            <person name="Sykes S."/>
            <person name="Wortman J."/>
            <person name="Nusbaum C."/>
            <person name="Birren B."/>
        </authorList>
    </citation>
    <scope>NUCLEOTIDE SEQUENCE [LARGE SCALE GENOMIC DNA]</scope>
    <source>
        <strain evidence="3 4">CBS 119918</strain>
    </source>
</reference>
<comment type="caution">
    <text evidence="3">The sequence shown here is derived from an EMBL/GenBank/DDBJ whole genome shotgun (WGS) entry which is preliminary data.</text>
</comment>
<evidence type="ECO:0000256" key="1">
    <source>
        <dbReference type="SAM" id="MobiDB-lite"/>
    </source>
</evidence>
<dbReference type="HOGENOM" id="CLU_826396_0_0_1"/>